<sequence>MIGYCYEIAHKDVEYQGKLVWSQVIDRALCFEYMKGGSLAKHISAESCIHNWPITYKIIKGTCEGLHHLHKGGEKKIFHLDLKPDNVLLDEELVPKIGDFGLSELFGSSYTHQQSSTKGTIGFMPQEYIHNRKVSPKNDVFSLGVIIFHIMVGEKGYSDYWDARRRPNFSSKIQHKFIESVQEYWKKKMETMEGYRWDETDLLGVTRCIDMAMRCVEDDRDKRPYIKDIINELNKLDSEVSEMLKKDPKPPIGQLV</sequence>
<dbReference type="SUPFAM" id="SSF56112">
    <property type="entry name" value="Protein kinase-like (PK-like)"/>
    <property type="match status" value="1"/>
</dbReference>
<dbReference type="PANTHER" id="PTHR45707:SF46">
    <property type="entry name" value="PROTEIN KINASE DOMAIN-CONTAINING PROTEIN"/>
    <property type="match status" value="1"/>
</dbReference>
<dbReference type="Pfam" id="PF00069">
    <property type="entry name" value="Pkinase"/>
    <property type="match status" value="1"/>
</dbReference>
<evidence type="ECO:0000259" key="1">
    <source>
        <dbReference type="PROSITE" id="PS50011"/>
    </source>
</evidence>
<accession>A0A9R0TGW7</accession>
<keyword evidence="3" id="KW-1185">Reference proteome</keyword>
<dbReference type="Gene3D" id="1.10.510.10">
    <property type="entry name" value="Transferase(Phosphotransferase) domain 1"/>
    <property type="match status" value="1"/>
</dbReference>
<reference evidence="2 3" key="1">
    <citation type="submission" date="2017-09" db="EMBL/GenBank/DDBJ databases">
        <authorList>
            <consortium name="International Durum Wheat Genome Sequencing Consortium (IDWGSC)"/>
            <person name="Milanesi L."/>
        </authorList>
    </citation>
    <scope>NUCLEOTIDE SEQUENCE [LARGE SCALE GENOMIC DNA]</scope>
    <source>
        <strain evidence="3">cv. Svevo</strain>
    </source>
</reference>
<protein>
    <recommendedName>
        <fullName evidence="1">Protein kinase domain-containing protein</fullName>
    </recommendedName>
</protein>
<dbReference type="PANTHER" id="PTHR45707">
    <property type="entry name" value="C2 CALCIUM/LIPID-BINDING PLANT PHOSPHORIBOSYLTRANSFERASE FAMILY PROTEIN"/>
    <property type="match status" value="1"/>
</dbReference>
<dbReference type="GO" id="GO:0004672">
    <property type="term" value="F:protein kinase activity"/>
    <property type="evidence" value="ECO:0007669"/>
    <property type="project" value="InterPro"/>
</dbReference>
<feature type="domain" description="Protein kinase" evidence="1">
    <location>
        <begin position="1"/>
        <end position="244"/>
    </location>
</feature>
<dbReference type="AlphaFoldDB" id="A0A9R0TGW7"/>
<name>A0A9R0TGW7_TRITD</name>
<gene>
    <name evidence="2" type="ORF">TRITD_5Av1G002320</name>
</gene>
<dbReference type="InterPro" id="IPR000719">
    <property type="entry name" value="Prot_kinase_dom"/>
</dbReference>
<dbReference type="PROSITE" id="PS00108">
    <property type="entry name" value="PROTEIN_KINASE_ST"/>
    <property type="match status" value="1"/>
</dbReference>
<organism evidence="2 3">
    <name type="scientific">Triticum turgidum subsp. durum</name>
    <name type="common">Durum wheat</name>
    <name type="synonym">Triticum durum</name>
    <dbReference type="NCBI Taxonomy" id="4567"/>
    <lineage>
        <taxon>Eukaryota</taxon>
        <taxon>Viridiplantae</taxon>
        <taxon>Streptophyta</taxon>
        <taxon>Embryophyta</taxon>
        <taxon>Tracheophyta</taxon>
        <taxon>Spermatophyta</taxon>
        <taxon>Magnoliopsida</taxon>
        <taxon>Liliopsida</taxon>
        <taxon>Poales</taxon>
        <taxon>Poaceae</taxon>
        <taxon>BOP clade</taxon>
        <taxon>Pooideae</taxon>
        <taxon>Triticodae</taxon>
        <taxon>Triticeae</taxon>
        <taxon>Triticinae</taxon>
        <taxon>Triticum</taxon>
    </lineage>
</organism>
<dbReference type="Gramene" id="TRITD5Av1G002320.1">
    <property type="protein sequence ID" value="TRITD5Av1G002320.1"/>
    <property type="gene ID" value="TRITD5Av1G002320"/>
</dbReference>
<dbReference type="PROSITE" id="PS50011">
    <property type="entry name" value="PROTEIN_KINASE_DOM"/>
    <property type="match status" value="1"/>
</dbReference>
<dbReference type="EMBL" id="LT934119">
    <property type="protein sequence ID" value="VAI12051.1"/>
    <property type="molecule type" value="Genomic_DNA"/>
</dbReference>
<dbReference type="GO" id="GO:0005524">
    <property type="term" value="F:ATP binding"/>
    <property type="evidence" value="ECO:0007669"/>
    <property type="project" value="InterPro"/>
</dbReference>
<evidence type="ECO:0000313" key="2">
    <source>
        <dbReference type="EMBL" id="VAI12051.1"/>
    </source>
</evidence>
<dbReference type="InterPro" id="IPR011009">
    <property type="entry name" value="Kinase-like_dom_sf"/>
</dbReference>
<dbReference type="SMART" id="SM00220">
    <property type="entry name" value="S_TKc"/>
    <property type="match status" value="1"/>
</dbReference>
<dbReference type="Proteomes" id="UP000324705">
    <property type="component" value="Chromosome 5A"/>
</dbReference>
<evidence type="ECO:0000313" key="3">
    <source>
        <dbReference type="Proteomes" id="UP000324705"/>
    </source>
</evidence>
<dbReference type="InterPro" id="IPR008271">
    <property type="entry name" value="Ser/Thr_kinase_AS"/>
</dbReference>
<proteinExistence type="predicted"/>